<evidence type="ECO:0000256" key="2">
    <source>
        <dbReference type="SAM" id="SignalP"/>
    </source>
</evidence>
<gene>
    <name evidence="3" type="ORF">ATI02_4339</name>
</gene>
<keyword evidence="2" id="KW-0732">Signal</keyword>
<dbReference type="RefSeq" id="WP_100847288.1">
    <property type="nucleotide sequence ID" value="NZ_PHHE01000001.1"/>
</dbReference>
<feature type="transmembrane region" description="Helical" evidence="1">
    <location>
        <begin position="817"/>
        <end position="841"/>
    </location>
</feature>
<comment type="caution">
    <text evidence="3">The sequence shown here is derived from an EMBL/GenBank/DDBJ whole genome shotgun (WGS) entry which is preliminary data.</text>
</comment>
<feature type="transmembrane region" description="Helical" evidence="1">
    <location>
        <begin position="861"/>
        <end position="880"/>
    </location>
</feature>
<feature type="transmembrane region" description="Helical" evidence="1">
    <location>
        <begin position="900"/>
        <end position="927"/>
    </location>
</feature>
<keyword evidence="4" id="KW-1185">Reference proteome</keyword>
<evidence type="ECO:0000256" key="1">
    <source>
        <dbReference type="SAM" id="Phobius"/>
    </source>
</evidence>
<evidence type="ECO:0000313" key="4">
    <source>
        <dbReference type="Proteomes" id="UP000232455"/>
    </source>
</evidence>
<evidence type="ECO:0000313" key="3">
    <source>
        <dbReference type="EMBL" id="PKA71361.1"/>
    </source>
</evidence>
<keyword evidence="1" id="KW-0812">Transmembrane</keyword>
<dbReference type="Proteomes" id="UP000232455">
    <property type="component" value="Unassembled WGS sequence"/>
</dbReference>
<keyword evidence="1" id="KW-1133">Transmembrane helix</keyword>
<name>A0ABX4Q3I6_9PSED</name>
<sequence length="1006" mass="109724">MKWMSKILIMLFTLVVFSSANAAIEKSVGEIAAEARVSSSPVNTDDMNLWELSDNDIVVNIMFSLASDVFFYPGVQLIIEAWGFHPELHKVGSSPLNKILDIWLIHALFLAGLAILVGFCIYLMRNTYRTMDKEQINKNWLLVAVTLGIGFFLQPKIFFSVLLIYNLFVASFLNYSTRYVMLGIVEGDRTISDTEPQSITKLSVYDTNDQNYLLNGLVEDVTKHSLLSAKALNLTKKGWNEMFSTGDTKAVIFNNIENNVNVVPVARYKGGTVSTIDYIYNEAFDGYDEDKYGPASVLFTASVDNMDAKADDEVDSDILRKIRVQGMNDGAKILSASDNYSLLVGYENIAYELVTAGKHKEATGYVDTGVIQNVQTGLSNGLKSVFDELTTSGLSVSEKTSLYTAYSSAYVNSVLGFNPDITQLGKLRYARKAQLYIKAYNCSQFYEKNLTTRNGIEKVNSTSGAWLNVYRDVMSLNLQCVSIMNGQARFMGVDAKASPEAVTQLMHKSTASAIALNLLKSNILTGAEYAKSDFDSKYSPIKNSIVSDMDKGFYALALNTLTLGSVFESNLLSTNSIRNSSSVSSASADFSIMVDLNKAFDNVKSADELRNDSGYSNIIVDYKPFIYDVLVNPTKSAGVKTYQEAKSYDSEAASTGEYLTSALQGHSTIITNMATNFGIPKGMSMSLGIKYCNASPANTLECNNRSNGTIAASLYPTDKLVLGVELKIVVVAFKALMAMNLGKMLDTFGLNDGNSSIGKMISKAGGKWLSQVTGIFTAVVGLINVMLVPVNLIANFLIGIGTAVIIMKYIPLIQMTLMVVGFVVAFIAGAVIMLAMSIKAVVTLEPQHFVTGVKVLLADSLGFWFYIIGFFVQIYFLYYVNFGPMQRAIYGAIAPEGGIIGMLSGSIILSFIMLMLHMFIVGIPAIFQQMKSRVIADGTKIQDEASVKSSVDNLIFAVVAANELKAAEQKALAGLDKKIAINSEEANSDKEVILPSSKGTETEGKK</sequence>
<proteinExistence type="predicted"/>
<accession>A0ABX4Q3I6</accession>
<organism evidence="3 4">
    <name type="scientific">Pseudomonas baetica</name>
    <dbReference type="NCBI Taxonomy" id="674054"/>
    <lineage>
        <taxon>Bacteria</taxon>
        <taxon>Pseudomonadati</taxon>
        <taxon>Pseudomonadota</taxon>
        <taxon>Gammaproteobacteria</taxon>
        <taxon>Pseudomonadales</taxon>
        <taxon>Pseudomonadaceae</taxon>
        <taxon>Pseudomonas</taxon>
    </lineage>
</organism>
<feature type="chain" id="PRO_5046051064" evidence="2">
    <location>
        <begin position="23"/>
        <end position="1006"/>
    </location>
</feature>
<keyword evidence="1" id="KW-0472">Membrane</keyword>
<feature type="transmembrane region" description="Helical" evidence="1">
    <location>
        <begin position="793"/>
        <end position="810"/>
    </location>
</feature>
<feature type="signal peptide" evidence="2">
    <location>
        <begin position="1"/>
        <end position="22"/>
    </location>
</feature>
<protein>
    <submittedName>
        <fullName evidence="3">Uncharacterized protein</fullName>
    </submittedName>
</protein>
<feature type="transmembrane region" description="Helical" evidence="1">
    <location>
        <begin position="102"/>
        <end position="124"/>
    </location>
</feature>
<feature type="transmembrane region" description="Helical" evidence="1">
    <location>
        <begin position="136"/>
        <end position="152"/>
    </location>
</feature>
<reference evidence="3 4" key="1">
    <citation type="submission" date="2017-11" db="EMBL/GenBank/DDBJ databases">
        <title>Genome sequencing of a diverse group of Pseudomonas species.</title>
        <authorList>
            <person name="Loper J."/>
        </authorList>
    </citation>
    <scope>NUCLEOTIDE SEQUENCE [LARGE SCALE GENOMIC DNA]</scope>
    <source>
        <strain evidence="3 4">LMG 25716</strain>
    </source>
</reference>
<dbReference type="EMBL" id="PHHE01000001">
    <property type="protein sequence ID" value="PKA71361.1"/>
    <property type="molecule type" value="Genomic_DNA"/>
</dbReference>